<keyword evidence="1" id="KW-0812">Transmembrane</keyword>
<dbReference type="Proteomes" id="UP000182658">
    <property type="component" value="Unassembled WGS sequence"/>
</dbReference>
<name>A0A1J7IJF6_9PEZI</name>
<protein>
    <recommendedName>
        <fullName evidence="4">Transmembrane protein</fullName>
    </recommendedName>
</protein>
<dbReference type="EMBL" id="KV875099">
    <property type="protein sequence ID" value="OIW27759.1"/>
    <property type="molecule type" value="Genomic_DNA"/>
</dbReference>
<evidence type="ECO:0000256" key="1">
    <source>
        <dbReference type="SAM" id="Phobius"/>
    </source>
</evidence>
<feature type="transmembrane region" description="Helical" evidence="1">
    <location>
        <begin position="35"/>
        <end position="54"/>
    </location>
</feature>
<gene>
    <name evidence="2" type="ORF">CONLIGDRAFT_449793</name>
</gene>
<organism evidence="2 3">
    <name type="scientific">Coniochaeta ligniaria NRRL 30616</name>
    <dbReference type="NCBI Taxonomy" id="1408157"/>
    <lineage>
        <taxon>Eukaryota</taxon>
        <taxon>Fungi</taxon>
        <taxon>Dikarya</taxon>
        <taxon>Ascomycota</taxon>
        <taxon>Pezizomycotina</taxon>
        <taxon>Sordariomycetes</taxon>
        <taxon>Sordariomycetidae</taxon>
        <taxon>Coniochaetales</taxon>
        <taxon>Coniochaetaceae</taxon>
        <taxon>Coniochaeta</taxon>
    </lineage>
</organism>
<evidence type="ECO:0000313" key="3">
    <source>
        <dbReference type="Proteomes" id="UP000182658"/>
    </source>
</evidence>
<sequence length="147" mass="17156">MDRWMDRRMDGTFGLLGRFMEENGLPGVRVRLWNLLWWSCTIFFSWSSVHIALVPARAGVRRFEVISGQGKGPQKGSRRIKGVLEFWFVFKASKHFGRELVLFSSAWYREVGRAAVCFYHLASRRRRLTRLVLRYPVDIQGCLSSLV</sequence>
<keyword evidence="1" id="KW-1133">Transmembrane helix</keyword>
<proteinExistence type="predicted"/>
<accession>A0A1J7IJF6</accession>
<evidence type="ECO:0000313" key="2">
    <source>
        <dbReference type="EMBL" id="OIW27759.1"/>
    </source>
</evidence>
<keyword evidence="3" id="KW-1185">Reference proteome</keyword>
<dbReference type="InParanoid" id="A0A1J7IJF6"/>
<dbReference type="AlphaFoldDB" id="A0A1J7IJF6"/>
<evidence type="ECO:0008006" key="4">
    <source>
        <dbReference type="Google" id="ProtNLM"/>
    </source>
</evidence>
<reference evidence="2 3" key="1">
    <citation type="submission" date="2016-10" db="EMBL/GenBank/DDBJ databases">
        <title>Draft genome sequence of Coniochaeta ligniaria NRRL30616, a lignocellulolytic fungus for bioabatement of inhibitors in plant biomass hydrolysates.</title>
        <authorList>
            <consortium name="DOE Joint Genome Institute"/>
            <person name="Jimenez D.J."/>
            <person name="Hector R.E."/>
            <person name="Riley R."/>
            <person name="Sun H."/>
            <person name="Grigoriev I.V."/>
            <person name="Van Elsas J.D."/>
            <person name="Nichols N.N."/>
        </authorList>
    </citation>
    <scope>NUCLEOTIDE SEQUENCE [LARGE SCALE GENOMIC DNA]</scope>
    <source>
        <strain evidence="2 3">NRRL 30616</strain>
    </source>
</reference>
<keyword evidence="1" id="KW-0472">Membrane</keyword>